<sequence>MRYTLIGADGWPYTSPVPGTLGGHRRARLYGRLDCPSALRAISRGGYVEERVFFVDEVTAIAAGYRPCAVCLPQAYQLWKAEQAADGLAMAGHTATEQAVYGHTSAELAGLLGLLEVARPRVETVVIGHGRDAGFSAQAFADAWEGGVRGGGDPRQGTVLAVVDWPEEAASWLRQARRFAAGPPDAWVVAGAPLGWARMSERLRQSTGWDPERTFGFASTAQAVALAAPGTLEGMRGADTDGTTWRITRNLIHRDPT</sequence>
<keyword evidence="2" id="KW-1185">Reference proteome</keyword>
<accession>A0ABW4GD12</accession>
<dbReference type="Proteomes" id="UP001597097">
    <property type="component" value="Unassembled WGS sequence"/>
</dbReference>
<proteinExistence type="predicted"/>
<organism evidence="1 2">
    <name type="scientific">Nonomuraea guangzhouensis</name>
    <dbReference type="NCBI Taxonomy" id="1291555"/>
    <lineage>
        <taxon>Bacteria</taxon>
        <taxon>Bacillati</taxon>
        <taxon>Actinomycetota</taxon>
        <taxon>Actinomycetes</taxon>
        <taxon>Streptosporangiales</taxon>
        <taxon>Streptosporangiaceae</taxon>
        <taxon>Nonomuraea</taxon>
    </lineage>
</organism>
<evidence type="ECO:0000313" key="1">
    <source>
        <dbReference type="EMBL" id="MFD1540535.1"/>
    </source>
</evidence>
<gene>
    <name evidence="1" type="ORF">ACFSJ0_26005</name>
</gene>
<protein>
    <submittedName>
        <fullName evidence="1">Ada metal-binding domain-containing protein</fullName>
    </submittedName>
</protein>
<dbReference type="RefSeq" id="WP_219526971.1">
    <property type="nucleotide sequence ID" value="NZ_JAHKRM010000001.1"/>
</dbReference>
<evidence type="ECO:0000313" key="2">
    <source>
        <dbReference type="Proteomes" id="UP001597097"/>
    </source>
</evidence>
<reference evidence="2" key="1">
    <citation type="journal article" date="2019" name="Int. J. Syst. Evol. Microbiol.">
        <title>The Global Catalogue of Microorganisms (GCM) 10K type strain sequencing project: providing services to taxonomists for standard genome sequencing and annotation.</title>
        <authorList>
            <consortium name="The Broad Institute Genomics Platform"/>
            <consortium name="The Broad Institute Genome Sequencing Center for Infectious Disease"/>
            <person name="Wu L."/>
            <person name="Ma J."/>
        </authorList>
    </citation>
    <scope>NUCLEOTIDE SEQUENCE [LARGE SCALE GENOMIC DNA]</scope>
    <source>
        <strain evidence="2">CGMCC 1.15399</strain>
    </source>
</reference>
<name>A0ABW4GD12_9ACTN</name>
<dbReference type="EMBL" id="JBHUCM010000019">
    <property type="protein sequence ID" value="MFD1540535.1"/>
    <property type="molecule type" value="Genomic_DNA"/>
</dbReference>
<comment type="caution">
    <text evidence="1">The sequence shown here is derived from an EMBL/GenBank/DDBJ whole genome shotgun (WGS) entry which is preliminary data.</text>
</comment>